<dbReference type="STRING" id="930991.A0A0D0CUL3"/>
<keyword evidence="2" id="KW-1185">Reference proteome</keyword>
<sequence>FYALKKPVLTTFPIMSSRIAMTAGSQVNCEPLLITHFYCKGMDLQGSLPQAITDYLQPYFRPGDLQFLQSEFDFATHAKIDMHREKIVPLSHMVIFISMHSDGECGDLFAGQEGLETEPRPIAVSVDQFFSLLFQSRMDRFLDGATLVLLTCGWLVKHQGSFDELHSSLRCLQVLNCVAFAAHCFQSTLSTSFLQALIFNTFIEGTTLPSSIPFSLENSFQMGQHTDMLLFSLTKAPSPLSHGNFTCNKFIWWSKQTRPYRTSLPLSCPVCRALWCWDWLVWSGSVGEGLWSVACENPQCSLDGKGVQFAQCSALSRVQPEGSCFITAKKKRPSGWMAVTLLDEEIM</sequence>
<organism evidence="1 2">
    <name type="scientific">Paxillus rubicundulus Ve08.2h10</name>
    <dbReference type="NCBI Taxonomy" id="930991"/>
    <lineage>
        <taxon>Eukaryota</taxon>
        <taxon>Fungi</taxon>
        <taxon>Dikarya</taxon>
        <taxon>Basidiomycota</taxon>
        <taxon>Agaricomycotina</taxon>
        <taxon>Agaricomycetes</taxon>
        <taxon>Agaricomycetidae</taxon>
        <taxon>Boletales</taxon>
        <taxon>Paxilineae</taxon>
        <taxon>Paxillaceae</taxon>
        <taxon>Paxillus</taxon>
    </lineage>
</organism>
<dbReference type="OrthoDB" id="2655622at2759"/>
<dbReference type="HOGENOM" id="CLU_027016_1_0_1"/>
<evidence type="ECO:0000313" key="2">
    <source>
        <dbReference type="Proteomes" id="UP000054538"/>
    </source>
</evidence>
<dbReference type="Proteomes" id="UP000054538">
    <property type="component" value="Unassembled WGS sequence"/>
</dbReference>
<protein>
    <submittedName>
        <fullName evidence="1">Uncharacterized protein</fullName>
    </submittedName>
</protein>
<gene>
    <name evidence="1" type="ORF">PAXRUDRAFT_162083</name>
</gene>
<accession>A0A0D0CUL3</accession>
<dbReference type="EMBL" id="KN826364">
    <property type="protein sequence ID" value="KIK79148.1"/>
    <property type="molecule type" value="Genomic_DNA"/>
</dbReference>
<feature type="non-terminal residue" evidence="1">
    <location>
        <position position="1"/>
    </location>
</feature>
<proteinExistence type="predicted"/>
<dbReference type="AlphaFoldDB" id="A0A0D0CUL3"/>
<reference evidence="1 2" key="1">
    <citation type="submission" date="2014-04" db="EMBL/GenBank/DDBJ databases">
        <authorList>
            <consortium name="DOE Joint Genome Institute"/>
            <person name="Kuo A."/>
            <person name="Kohler A."/>
            <person name="Jargeat P."/>
            <person name="Nagy L.G."/>
            <person name="Floudas D."/>
            <person name="Copeland A."/>
            <person name="Barry K.W."/>
            <person name="Cichocki N."/>
            <person name="Veneault-Fourrey C."/>
            <person name="LaButti K."/>
            <person name="Lindquist E.A."/>
            <person name="Lipzen A."/>
            <person name="Lundell T."/>
            <person name="Morin E."/>
            <person name="Murat C."/>
            <person name="Sun H."/>
            <person name="Tunlid A."/>
            <person name="Henrissat B."/>
            <person name="Grigoriev I.V."/>
            <person name="Hibbett D.S."/>
            <person name="Martin F."/>
            <person name="Nordberg H.P."/>
            <person name="Cantor M.N."/>
            <person name="Hua S.X."/>
        </authorList>
    </citation>
    <scope>NUCLEOTIDE SEQUENCE [LARGE SCALE GENOMIC DNA]</scope>
    <source>
        <strain evidence="1 2">Ve08.2h10</strain>
    </source>
</reference>
<dbReference type="InParanoid" id="A0A0D0CUL3"/>
<name>A0A0D0CUL3_9AGAM</name>
<evidence type="ECO:0000313" key="1">
    <source>
        <dbReference type="EMBL" id="KIK79148.1"/>
    </source>
</evidence>
<reference evidence="2" key="2">
    <citation type="submission" date="2015-01" db="EMBL/GenBank/DDBJ databases">
        <title>Evolutionary Origins and Diversification of the Mycorrhizal Mutualists.</title>
        <authorList>
            <consortium name="DOE Joint Genome Institute"/>
            <consortium name="Mycorrhizal Genomics Consortium"/>
            <person name="Kohler A."/>
            <person name="Kuo A."/>
            <person name="Nagy L.G."/>
            <person name="Floudas D."/>
            <person name="Copeland A."/>
            <person name="Barry K.W."/>
            <person name="Cichocki N."/>
            <person name="Veneault-Fourrey C."/>
            <person name="LaButti K."/>
            <person name="Lindquist E.A."/>
            <person name="Lipzen A."/>
            <person name="Lundell T."/>
            <person name="Morin E."/>
            <person name="Murat C."/>
            <person name="Riley R."/>
            <person name="Ohm R."/>
            <person name="Sun H."/>
            <person name="Tunlid A."/>
            <person name="Henrissat B."/>
            <person name="Grigoriev I.V."/>
            <person name="Hibbett D.S."/>
            <person name="Martin F."/>
        </authorList>
    </citation>
    <scope>NUCLEOTIDE SEQUENCE [LARGE SCALE GENOMIC DNA]</scope>
    <source>
        <strain evidence="2">Ve08.2h10</strain>
    </source>
</reference>